<keyword evidence="4 7" id="KW-0812">Transmembrane</keyword>
<sequence length="292" mass="32558">MTKTIKENLIGYLSIAPAILLIGGVGIIPILITFTYSFQYRVLTDPLNIHFVGLDNYIKLLTDPSFWEVFKNTAVFAILSMTVELFVGLTAALFMNSAKRYVGIIRTIILIPWAIPGIIIAYMFSFMFNDQLSVINVILEGLDLIDNPITFLANKHWAMFVVVVADTWKQFPYIALMLLAGLQTIPKELYESASVDGAGTIQQFFKITLPNLKGIILIVLLFRTMGAIRIFDIIYGITGGGPANSTATLLYKAYKYIFGDMNFGLGSAMSTIITLLIMILSFVYIRTLKTED</sequence>
<keyword evidence="10" id="KW-1185">Reference proteome</keyword>
<feature type="transmembrane region" description="Helical" evidence="7">
    <location>
        <begin position="107"/>
        <end position="128"/>
    </location>
</feature>
<comment type="similarity">
    <text evidence="7">Belongs to the binding-protein-dependent transport system permease family.</text>
</comment>
<evidence type="ECO:0000256" key="2">
    <source>
        <dbReference type="ARBA" id="ARBA00022448"/>
    </source>
</evidence>
<dbReference type="PROSITE" id="PS50928">
    <property type="entry name" value="ABC_TM1"/>
    <property type="match status" value="1"/>
</dbReference>
<evidence type="ECO:0000256" key="6">
    <source>
        <dbReference type="ARBA" id="ARBA00023136"/>
    </source>
</evidence>
<dbReference type="AlphaFoldDB" id="A0A1H7K596"/>
<keyword evidence="6 7" id="KW-0472">Membrane</keyword>
<dbReference type="PANTHER" id="PTHR43005">
    <property type="entry name" value="BLR7065 PROTEIN"/>
    <property type="match status" value="1"/>
</dbReference>
<keyword evidence="2 7" id="KW-0813">Transport</keyword>
<keyword evidence="5 7" id="KW-1133">Transmembrane helix</keyword>
<dbReference type="Proteomes" id="UP000182321">
    <property type="component" value="Unassembled WGS sequence"/>
</dbReference>
<organism evidence="9 10">
    <name type="scientific">Pseudobutyrivibrio ruminis</name>
    <dbReference type="NCBI Taxonomy" id="46206"/>
    <lineage>
        <taxon>Bacteria</taxon>
        <taxon>Bacillati</taxon>
        <taxon>Bacillota</taxon>
        <taxon>Clostridia</taxon>
        <taxon>Lachnospirales</taxon>
        <taxon>Lachnospiraceae</taxon>
        <taxon>Pseudobutyrivibrio</taxon>
    </lineage>
</organism>
<reference evidence="10" key="1">
    <citation type="submission" date="2016-10" db="EMBL/GenBank/DDBJ databases">
        <authorList>
            <person name="Varghese N."/>
        </authorList>
    </citation>
    <scope>NUCLEOTIDE SEQUENCE [LARGE SCALE GENOMIC DNA]</scope>
    <source>
        <strain evidence="10">ACV-9</strain>
    </source>
</reference>
<dbReference type="Pfam" id="PF00528">
    <property type="entry name" value="BPD_transp_1"/>
    <property type="match status" value="1"/>
</dbReference>
<gene>
    <name evidence="9" type="ORF">SAMN02910377_01896</name>
</gene>
<evidence type="ECO:0000313" key="9">
    <source>
        <dbReference type="EMBL" id="SEK81065.1"/>
    </source>
</evidence>
<dbReference type="InterPro" id="IPR000515">
    <property type="entry name" value="MetI-like"/>
</dbReference>
<dbReference type="Gene3D" id="1.10.3720.10">
    <property type="entry name" value="MetI-like"/>
    <property type="match status" value="1"/>
</dbReference>
<comment type="subcellular location">
    <subcellularLocation>
        <location evidence="1 7">Cell membrane</location>
        <topology evidence="1 7">Multi-pass membrane protein</topology>
    </subcellularLocation>
</comment>
<feature type="transmembrane region" description="Helical" evidence="7">
    <location>
        <begin position="157"/>
        <end position="182"/>
    </location>
</feature>
<feature type="transmembrane region" description="Helical" evidence="7">
    <location>
        <begin position="215"/>
        <end position="237"/>
    </location>
</feature>
<proteinExistence type="inferred from homology"/>
<accession>A0A1H7K596</accession>
<name>A0A1H7K596_9FIRM</name>
<feature type="transmembrane region" description="Helical" evidence="7">
    <location>
        <begin position="74"/>
        <end position="95"/>
    </location>
</feature>
<keyword evidence="3" id="KW-1003">Cell membrane</keyword>
<dbReference type="GO" id="GO:0055085">
    <property type="term" value="P:transmembrane transport"/>
    <property type="evidence" value="ECO:0007669"/>
    <property type="project" value="InterPro"/>
</dbReference>
<feature type="transmembrane region" description="Helical" evidence="7">
    <location>
        <begin position="12"/>
        <end position="38"/>
    </location>
</feature>
<dbReference type="PANTHER" id="PTHR43005:SF1">
    <property type="entry name" value="SPERMIDINE_PUTRESCINE TRANSPORT SYSTEM PERMEASE PROTEIN"/>
    <property type="match status" value="1"/>
</dbReference>
<protein>
    <submittedName>
        <fullName evidence="9">Multiple sugar transport system permease protein</fullName>
    </submittedName>
</protein>
<dbReference type="EMBL" id="FNZX01000011">
    <property type="protein sequence ID" value="SEK81065.1"/>
    <property type="molecule type" value="Genomic_DNA"/>
</dbReference>
<evidence type="ECO:0000313" key="10">
    <source>
        <dbReference type="Proteomes" id="UP000182321"/>
    </source>
</evidence>
<evidence type="ECO:0000256" key="4">
    <source>
        <dbReference type="ARBA" id="ARBA00022692"/>
    </source>
</evidence>
<dbReference type="SUPFAM" id="SSF161098">
    <property type="entry name" value="MetI-like"/>
    <property type="match status" value="1"/>
</dbReference>
<keyword evidence="9" id="KW-0762">Sugar transport</keyword>
<evidence type="ECO:0000256" key="1">
    <source>
        <dbReference type="ARBA" id="ARBA00004651"/>
    </source>
</evidence>
<feature type="transmembrane region" description="Helical" evidence="7">
    <location>
        <begin position="263"/>
        <end position="285"/>
    </location>
</feature>
<dbReference type="InterPro" id="IPR035906">
    <property type="entry name" value="MetI-like_sf"/>
</dbReference>
<evidence type="ECO:0000256" key="5">
    <source>
        <dbReference type="ARBA" id="ARBA00022989"/>
    </source>
</evidence>
<feature type="domain" description="ABC transmembrane type-1" evidence="8">
    <location>
        <begin position="70"/>
        <end position="284"/>
    </location>
</feature>
<evidence type="ECO:0000259" key="8">
    <source>
        <dbReference type="PROSITE" id="PS50928"/>
    </source>
</evidence>
<evidence type="ECO:0000256" key="7">
    <source>
        <dbReference type="RuleBase" id="RU363032"/>
    </source>
</evidence>
<dbReference type="GO" id="GO:0005886">
    <property type="term" value="C:plasma membrane"/>
    <property type="evidence" value="ECO:0007669"/>
    <property type="project" value="UniProtKB-SubCell"/>
</dbReference>
<dbReference type="CDD" id="cd06261">
    <property type="entry name" value="TM_PBP2"/>
    <property type="match status" value="1"/>
</dbReference>
<evidence type="ECO:0000256" key="3">
    <source>
        <dbReference type="ARBA" id="ARBA00022475"/>
    </source>
</evidence>